<dbReference type="EMBL" id="JAHHHD010000022">
    <property type="protein sequence ID" value="MBW4660522.1"/>
    <property type="molecule type" value="Genomic_DNA"/>
</dbReference>
<dbReference type="GO" id="GO:0003677">
    <property type="term" value="F:DNA binding"/>
    <property type="evidence" value="ECO:0007669"/>
    <property type="project" value="UniProtKB-KW"/>
</dbReference>
<dbReference type="SMART" id="SM00421">
    <property type="entry name" value="HTH_LUXR"/>
    <property type="match status" value="1"/>
</dbReference>
<dbReference type="SUPFAM" id="SSF55781">
    <property type="entry name" value="GAF domain-like"/>
    <property type="match status" value="1"/>
</dbReference>
<evidence type="ECO:0000256" key="1">
    <source>
        <dbReference type="ARBA" id="ARBA00023015"/>
    </source>
</evidence>
<feature type="domain" description="HTH luxR-type" evidence="4">
    <location>
        <begin position="407"/>
        <end position="472"/>
    </location>
</feature>
<evidence type="ECO:0000313" key="5">
    <source>
        <dbReference type="EMBL" id="MBW4660522.1"/>
    </source>
</evidence>
<keyword evidence="3" id="KW-0804">Transcription</keyword>
<evidence type="ECO:0000313" key="6">
    <source>
        <dbReference type="Proteomes" id="UP000757435"/>
    </source>
</evidence>
<organism evidence="5 6">
    <name type="scientific">Drouetiella hepatica Uher 2000/2452</name>
    <dbReference type="NCBI Taxonomy" id="904376"/>
    <lineage>
        <taxon>Bacteria</taxon>
        <taxon>Bacillati</taxon>
        <taxon>Cyanobacteriota</taxon>
        <taxon>Cyanophyceae</taxon>
        <taxon>Oculatellales</taxon>
        <taxon>Oculatellaceae</taxon>
        <taxon>Drouetiella</taxon>
    </lineage>
</organism>
<dbReference type="InterPro" id="IPR003018">
    <property type="entry name" value="GAF"/>
</dbReference>
<dbReference type="InterPro" id="IPR016032">
    <property type="entry name" value="Sig_transdc_resp-reg_C-effctor"/>
</dbReference>
<reference evidence="5" key="1">
    <citation type="submission" date="2021-05" db="EMBL/GenBank/DDBJ databases">
        <authorList>
            <person name="Pietrasiak N."/>
            <person name="Ward R."/>
            <person name="Stajich J.E."/>
            <person name="Kurbessoian T."/>
        </authorList>
    </citation>
    <scope>NUCLEOTIDE SEQUENCE</scope>
    <source>
        <strain evidence="5">UHER 2000/2452</strain>
    </source>
</reference>
<dbReference type="PROSITE" id="PS50043">
    <property type="entry name" value="HTH_LUXR_2"/>
    <property type="match status" value="1"/>
</dbReference>
<proteinExistence type="predicted"/>
<dbReference type="PANTHER" id="PTHR44688:SF25">
    <property type="entry name" value="HTH LUXR-TYPE DOMAIN-CONTAINING PROTEIN"/>
    <property type="match status" value="1"/>
</dbReference>
<sequence length="481" mass="52982">MPDPTSPFLDAGRLLVDLQRVSEIVQSFSDCLEPDAIAKCATDGLVNTFGYAFARVWLVESDRLHLRLVASSGMYTRIDGSFARVPMGAFKVGKIAQNRIPFLSNHLAEEVWVKDRQWAIAHQITGFAGYPLLVGDRVIGVLAVFSHQPLSSEFLEVLQGLCTTLSIVLDHATQHQQDRQTQPETTPFLSEQLATLLGRARFSLVGTERSLTDSLIYLLIRTAEVLRNLNCTYCRLSYGETQIVLEAMVFPEAESAAFRGTVALEAADALGDLRFAVSCLGGTLQILSDHNSTVLQVVLEVPYPSCLLGLPIRIQCRSPVLQMAFTHLAYLAGLKVCGIADPTVPIITDDVALPLDSPTQRLLWIADPTQALPKGAIAQIDLFITSTQLREAVEAVHQGKTWGIADLPSESQTLSDREQEILTLLAQGLRDRNIAAQLYISERTVKFHINNLLTKLQVRTRCQAMYEVSSRGWIQGVGSKQ</sequence>
<accession>A0A951QC22</accession>
<dbReference type="CDD" id="cd06170">
    <property type="entry name" value="LuxR_C_like"/>
    <property type="match status" value="1"/>
</dbReference>
<dbReference type="Pfam" id="PF13185">
    <property type="entry name" value="GAF_2"/>
    <property type="match status" value="1"/>
</dbReference>
<dbReference type="PANTHER" id="PTHR44688">
    <property type="entry name" value="DNA-BINDING TRANSCRIPTIONAL ACTIVATOR DEVR_DOSR"/>
    <property type="match status" value="1"/>
</dbReference>
<evidence type="ECO:0000256" key="3">
    <source>
        <dbReference type="ARBA" id="ARBA00023163"/>
    </source>
</evidence>
<dbReference type="GO" id="GO:0006355">
    <property type="term" value="P:regulation of DNA-templated transcription"/>
    <property type="evidence" value="ECO:0007669"/>
    <property type="project" value="InterPro"/>
</dbReference>
<name>A0A951QC22_9CYAN</name>
<protein>
    <submittedName>
        <fullName evidence="5">GAF domain-containing protein</fullName>
    </submittedName>
</protein>
<dbReference type="SMART" id="SM00065">
    <property type="entry name" value="GAF"/>
    <property type="match status" value="1"/>
</dbReference>
<evidence type="ECO:0000256" key="2">
    <source>
        <dbReference type="ARBA" id="ARBA00023125"/>
    </source>
</evidence>
<keyword evidence="2" id="KW-0238">DNA-binding</keyword>
<dbReference type="InterPro" id="IPR036388">
    <property type="entry name" value="WH-like_DNA-bd_sf"/>
</dbReference>
<gene>
    <name evidence="5" type="ORF">KME15_17765</name>
</gene>
<comment type="caution">
    <text evidence="5">The sequence shown here is derived from an EMBL/GenBank/DDBJ whole genome shotgun (WGS) entry which is preliminary data.</text>
</comment>
<dbReference type="Proteomes" id="UP000757435">
    <property type="component" value="Unassembled WGS sequence"/>
</dbReference>
<dbReference type="InterPro" id="IPR000792">
    <property type="entry name" value="Tscrpt_reg_LuxR_C"/>
</dbReference>
<dbReference type="AlphaFoldDB" id="A0A951QC22"/>
<reference evidence="5" key="2">
    <citation type="journal article" date="2022" name="Microbiol. Resour. Announc.">
        <title>Metagenome Sequencing to Explore Phylogenomics of Terrestrial Cyanobacteria.</title>
        <authorList>
            <person name="Ward R.D."/>
            <person name="Stajich J.E."/>
            <person name="Johansen J.R."/>
            <person name="Huntemann M."/>
            <person name="Clum A."/>
            <person name="Foster B."/>
            <person name="Foster B."/>
            <person name="Roux S."/>
            <person name="Palaniappan K."/>
            <person name="Varghese N."/>
            <person name="Mukherjee S."/>
            <person name="Reddy T.B.K."/>
            <person name="Daum C."/>
            <person name="Copeland A."/>
            <person name="Chen I.A."/>
            <person name="Ivanova N.N."/>
            <person name="Kyrpides N.C."/>
            <person name="Shapiro N."/>
            <person name="Eloe-Fadrosh E.A."/>
            <person name="Pietrasiak N."/>
        </authorList>
    </citation>
    <scope>NUCLEOTIDE SEQUENCE</scope>
    <source>
        <strain evidence="5">UHER 2000/2452</strain>
    </source>
</reference>
<keyword evidence="1" id="KW-0805">Transcription regulation</keyword>
<dbReference type="PRINTS" id="PR00038">
    <property type="entry name" value="HTHLUXR"/>
</dbReference>
<dbReference type="Pfam" id="PF00196">
    <property type="entry name" value="GerE"/>
    <property type="match status" value="1"/>
</dbReference>
<dbReference type="InterPro" id="IPR029016">
    <property type="entry name" value="GAF-like_dom_sf"/>
</dbReference>
<dbReference type="Gene3D" id="3.30.450.40">
    <property type="match status" value="1"/>
</dbReference>
<dbReference type="SUPFAM" id="SSF46894">
    <property type="entry name" value="C-terminal effector domain of the bipartite response regulators"/>
    <property type="match status" value="1"/>
</dbReference>
<evidence type="ECO:0000259" key="4">
    <source>
        <dbReference type="PROSITE" id="PS50043"/>
    </source>
</evidence>
<dbReference type="Gene3D" id="1.10.10.10">
    <property type="entry name" value="Winged helix-like DNA-binding domain superfamily/Winged helix DNA-binding domain"/>
    <property type="match status" value="1"/>
</dbReference>